<evidence type="ECO:0000313" key="4">
    <source>
        <dbReference type="RefSeq" id="XP_002740116.2"/>
    </source>
</evidence>
<feature type="compositionally biased region" description="Basic and acidic residues" evidence="2">
    <location>
        <begin position="1280"/>
        <end position="1300"/>
    </location>
</feature>
<evidence type="ECO:0000256" key="1">
    <source>
        <dbReference type="SAM" id="Coils"/>
    </source>
</evidence>
<feature type="compositionally biased region" description="Basic and acidic residues" evidence="2">
    <location>
        <begin position="1253"/>
        <end position="1264"/>
    </location>
</feature>
<sequence>MKVPIAMAKVNMAKTTYRLSPNEEAAIIKKERERRRKLRLQQVREQERAFAHKLRKQAKDKRDKELRLLAENLQEDWKEDQESKQIALETLYAESLKSVGDGHRAAEKENPQEKDEIKLAIAVQNEKRSNERHNRALKELQQQKREEFEKENSHILSRYELMKESSSMPVQVTSADGFSTTRFHMASGYVEKADAHEQWEVVSYQYLYHKVVGSVIPISVPQVGGSVIPISVPQVGGSVIPISVPQVGGSVIPISVPQKYSGDLTLALEPKVPGSDPDLDLTTGSEQLEKVFTPSGSPKKDFPIGIDGQLLSPKKDVEPAAEASKSDPKRDAWLPEKKPADMLVAEASVIPPMERLTEVQPVIDDKATGIDEPIISGSTTLLHPYEQATLIRSKQISELEKRQEEQQKLMEKQIEQKRLLEEQIEKDRIAQQELQDMLEKNRLRIIENRKTFSSGPSDVLQIRAEDEHRRLIHEHQQRLLQKQKQTKDGLAVAKDRLQRSRDSIMQKYPQVRLPTLQPYNTSAQFIQPQYLTRLPSQVPLPPQQHGMQAPPQQHGMQAPPQQHGMQVPPEQHGMQAPPQQHGMQVPPQQHGMHAPPQQHGMHAPLQQHGMQVPPQQHGMQVPPQQHGMQAPPQQHGMQVPPQQHGMQAPPQQHGMQVPPQQHGMQVPPQQHGMQAPPQQHGMQVPPQQHGMQAPPQQHGMQAPTLQHGMQAPTLQQRFSLQSLSPTMRESYNHPDQDSSYAKLVVSSRLEQVHSKRQEQLAKQKDFLEKQRESLLQQQVEQQRKMHERQKQIQEQVEKQKQELEQAQRYHEQNDAAKVSASKRLLRGPPPVQRHVPLSDSVHPHELSTIEEIESSRDDDDDSSHIEQQDHQSPKRNKEAYASVPSIAERSEEAYISVPSIAEKNKEAYASVPSIVERNKEAYASVPSFADDVGRGIMSYPSSGHAPYMGIDTVQPSGLVVKNDGHFMQTIWKPRASHEDSLSSGSFASDSITSGELEGRTDKVHLDFKSSAYGFSTYSREAKGEGGLVDPVYFQRSKVHSSDDSDSTFENSKFYDLPKSSGSTNKEEESQDNKSPTMSHLQSTMLKTLMSTNDSTSKSTISPSSLSYSRDIDRFQPLMQETLTDHSFSTVGYPSPKKSMSSLQSTKKDSKSPEERLIYSPSKRRFMFVPSTQADSLSEHSISTQNNLSFSPGKSGKRVTSLNRSDYSDSISSSKYSARATPEMLSLSSLSSFKWRDALKFGSSHSTPQTTKPLVEDDSRGLERSDDNEDFQSPVHSPSTPEHRDYTFGDFGSPHKTEKQVEAQSQVSQEKSLEGSSKSSAGIYIEKPTAVYEYISSEDDIELPRGRASQMSEIPLVSDASMSQYPLTETENESLLLHEGSMSSSDVKHSPLPNYMQIHSPLKSSIDTIEQMSQIENVKIVDDADTDTSIVPGLMRDASTDMSVNRYDRLIEESRSLREKHLNQEQEEKIRLEMLSQRYHQMKEALEHGNLAEKEETQEEYRESGILEEPDLTLLSIETSSSIGSIDDLQEESLDSFEQHEYQMKESPSSETRNMDTISEGTLTDNTVSEMRNMDTISEGTLTDNTVSEMRNMDTISEGTLTDNTVSETRNMDTISEGTLGDNTIDDGSSLLPLNIPGQQGGSMSLQEAFEKRKQDFINSSKRREIEAREKAVKHKKKITKAVKNPRDVRKKYEMVTEVGTTMDAQGTTKTVQFLGNTEVMTKPTKKKTPMVSMTIKTLDDRKKEEKEMKERNLRTVI</sequence>
<proteinExistence type="predicted"/>
<feature type="compositionally biased region" description="Basic and acidic residues" evidence="2">
    <location>
        <begin position="313"/>
        <end position="333"/>
    </location>
</feature>
<feature type="compositionally biased region" description="Polar residues" evidence="2">
    <location>
        <begin position="550"/>
        <end position="564"/>
    </location>
</feature>
<feature type="coiled-coil region" evidence="1">
    <location>
        <begin position="396"/>
        <end position="440"/>
    </location>
</feature>
<accession>A0ABM0GYD5</accession>
<dbReference type="RefSeq" id="XP_002740116.2">
    <property type="nucleotide sequence ID" value="XM_002740070.2"/>
</dbReference>
<protein>
    <submittedName>
        <fullName evidence="4">Centrosomal protein KIAA1731 homolog</fullName>
    </submittedName>
</protein>
<feature type="compositionally biased region" description="Acidic residues" evidence="2">
    <location>
        <begin position="848"/>
        <end position="861"/>
    </location>
</feature>
<reference evidence="4" key="1">
    <citation type="submission" date="2025-08" db="UniProtKB">
        <authorList>
            <consortium name="RefSeq"/>
        </authorList>
    </citation>
    <scope>IDENTIFICATION</scope>
    <source>
        <tissue evidence="4">Testes</tissue>
    </source>
</reference>
<feature type="region of interest" description="Disordered" evidence="2">
    <location>
        <begin position="1125"/>
        <end position="1221"/>
    </location>
</feature>
<feature type="region of interest" description="Disordered" evidence="2">
    <location>
        <begin position="777"/>
        <end position="881"/>
    </location>
</feature>
<evidence type="ECO:0000313" key="3">
    <source>
        <dbReference type="Proteomes" id="UP000694865"/>
    </source>
</evidence>
<feature type="compositionally biased region" description="Basic and acidic residues" evidence="2">
    <location>
        <begin position="1145"/>
        <end position="1156"/>
    </location>
</feature>
<gene>
    <name evidence="4" type="primary">LOC100375046</name>
</gene>
<keyword evidence="3" id="KW-1185">Reference proteome</keyword>
<evidence type="ECO:0000256" key="2">
    <source>
        <dbReference type="SAM" id="MobiDB-lite"/>
    </source>
</evidence>
<name>A0ABM0GYD5_SACKO</name>
<feature type="compositionally biased region" description="Polar residues" evidence="2">
    <location>
        <begin position="1169"/>
        <end position="1203"/>
    </location>
</feature>
<keyword evidence="1" id="KW-0175">Coiled coil</keyword>
<feature type="region of interest" description="Disordered" evidence="2">
    <location>
        <begin position="539"/>
        <end position="701"/>
    </location>
</feature>
<feature type="coiled-coil region" evidence="1">
    <location>
        <begin position="123"/>
        <end position="150"/>
    </location>
</feature>
<feature type="compositionally biased region" description="Basic and acidic residues" evidence="2">
    <location>
        <begin position="862"/>
        <end position="878"/>
    </location>
</feature>
<feature type="compositionally biased region" description="Low complexity" evidence="2">
    <location>
        <begin position="1207"/>
        <end position="1216"/>
    </location>
</feature>
<feature type="compositionally biased region" description="Polar residues" evidence="2">
    <location>
        <begin position="1301"/>
        <end position="1318"/>
    </location>
</feature>
<feature type="compositionally biased region" description="Polar residues" evidence="2">
    <location>
        <begin position="613"/>
        <end position="699"/>
    </location>
</feature>
<feature type="compositionally biased region" description="Polar residues" evidence="2">
    <location>
        <begin position="1125"/>
        <end position="1144"/>
    </location>
</feature>
<feature type="region of interest" description="Disordered" evidence="2">
    <location>
        <begin position="303"/>
        <end position="333"/>
    </location>
</feature>
<organism evidence="3 4">
    <name type="scientific">Saccoglossus kowalevskii</name>
    <name type="common">Acorn worm</name>
    <dbReference type="NCBI Taxonomy" id="10224"/>
    <lineage>
        <taxon>Eukaryota</taxon>
        <taxon>Metazoa</taxon>
        <taxon>Hemichordata</taxon>
        <taxon>Enteropneusta</taxon>
        <taxon>Harrimaniidae</taxon>
        <taxon>Saccoglossus</taxon>
    </lineage>
</organism>
<feature type="compositionally biased region" description="Polar residues" evidence="2">
    <location>
        <begin position="1242"/>
        <end position="1251"/>
    </location>
</feature>
<feature type="region of interest" description="Disordered" evidence="2">
    <location>
        <begin position="1039"/>
        <end position="1079"/>
    </location>
</feature>
<dbReference type="GeneID" id="100375046"/>
<feature type="compositionally biased region" description="Basic and acidic residues" evidence="2">
    <location>
        <begin position="781"/>
        <end position="814"/>
    </location>
</feature>
<feature type="region of interest" description="Disordered" evidence="2">
    <location>
        <begin position="1241"/>
        <end position="1318"/>
    </location>
</feature>
<dbReference type="Proteomes" id="UP000694865">
    <property type="component" value="Unplaced"/>
</dbReference>